<evidence type="ECO:0000256" key="4">
    <source>
        <dbReference type="ARBA" id="ARBA00012705"/>
    </source>
</evidence>
<evidence type="ECO:0000313" key="15">
    <source>
        <dbReference type="EMBL" id="TEB30186.1"/>
    </source>
</evidence>
<dbReference type="EMBL" id="QPFP01000024">
    <property type="protein sequence ID" value="TEB30186.1"/>
    <property type="molecule type" value="Genomic_DNA"/>
</dbReference>
<dbReference type="InterPro" id="IPR020610">
    <property type="entry name" value="Thiolase_AS"/>
</dbReference>
<dbReference type="SUPFAM" id="SSF53901">
    <property type="entry name" value="Thiolase-like"/>
    <property type="match status" value="2"/>
</dbReference>
<dbReference type="EC" id="2.3.1.9" evidence="4"/>
<organism evidence="15 16">
    <name type="scientific">Coprinellus micaceus</name>
    <name type="common">Glistening ink-cap mushroom</name>
    <name type="synonym">Coprinus micaceus</name>
    <dbReference type="NCBI Taxonomy" id="71717"/>
    <lineage>
        <taxon>Eukaryota</taxon>
        <taxon>Fungi</taxon>
        <taxon>Dikarya</taxon>
        <taxon>Basidiomycota</taxon>
        <taxon>Agaricomycotina</taxon>
        <taxon>Agaricomycetes</taxon>
        <taxon>Agaricomycetidae</taxon>
        <taxon>Agaricales</taxon>
        <taxon>Agaricineae</taxon>
        <taxon>Psathyrellaceae</taxon>
        <taxon>Coprinellus</taxon>
    </lineage>
</organism>
<dbReference type="PANTHER" id="PTHR18919:SF156">
    <property type="entry name" value="ACETYL-COA ACETYLTRANSFERASE, MITOCHONDRIAL"/>
    <property type="match status" value="1"/>
</dbReference>
<dbReference type="Pfam" id="PF02803">
    <property type="entry name" value="Thiolase_C"/>
    <property type="match status" value="1"/>
</dbReference>
<evidence type="ECO:0000259" key="14">
    <source>
        <dbReference type="Pfam" id="PF02803"/>
    </source>
</evidence>
<keyword evidence="7" id="KW-0809">Transit peptide</keyword>
<dbReference type="OrthoDB" id="5404651at2759"/>
<dbReference type="GO" id="GO:0046872">
    <property type="term" value="F:metal ion binding"/>
    <property type="evidence" value="ECO:0007669"/>
    <property type="project" value="UniProtKB-KW"/>
</dbReference>
<dbReference type="CDD" id="cd00751">
    <property type="entry name" value="thiolase"/>
    <property type="match status" value="1"/>
</dbReference>
<dbReference type="Pfam" id="PF00108">
    <property type="entry name" value="Thiolase_N"/>
    <property type="match status" value="1"/>
</dbReference>
<evidence type="ECO:0000256" key="5">
    <source>
        <dbReference type="ARBA" id="ARBA00022679"/>
    </source>
</evidence>
<dbReference type="InterPro" id="IPR020615">
    <property type="entry name" value="Thiolase_acyl_enz_int_AS"/>
</dbReference>
<sequence length="408" mass="42706">MLLSRLVSSSRLSTPFLARAMSNEVVIVSAARTPVGSINGSLKTLTAPQLGTIALKHALESKNIDPAVVEEVYFGNVVQAGVGQSPARQVALSSGLKSSSDATTINKVCASGMKAVILAAQSIKLGERSVVAAGGMESMSNAPFLLPRANPAFGKFTTRDSLEADGLWDVYNNFAMGNCGEHSAEKHGITRESQDNHAIESYKRSARAWQEGAFDAEVVPVTIKGKKGDTVVREDEEYKRVIFEKVPTLRSAFKKDGSITPANSSPLSDGASALILMSADKAKELNLTPLAKVVSWADAGVEPIDFPEAPTVALPQALEKANLTVADISLFEVNEAFSVVVRIAEKVNQLDPAKVNINGGAVSLGHAIGNSGSRIIVSLVHALKSGQYGAAGICNGGGAASAIVIQKL</sequence>
<comment type="similarity">
    <text evidence="2 12">Belongs to the thiolase-like superfamily. Thiolase family.</text>
</comment>
<dbReference type="Gene3D" id="3.40.47.10">
    <property type="match status" value="1"/>
</dbReference>
<dbReference type="NCBIfam" id="TIGR01930">
    <property type="entry name" value="AcCoA-C-Actrans"/>
    <property type="match status" value="1"/>
</dbReference>
<proteinExistence type="inferred from homology"/>
<keyword evidence="10 12" id="KW-0012">Acyltransferase</keyword>
<reference evidence="15 16" key="1">
    <citation type="journal article" date="2019" name="Nat. Ecol. Evol.">
        <title>Megaphylogeny resolves global patterns of mushroom evolution.</title>
        <authorList>
            <person name="Varga T."/>
            <person name="Krizsan K."/>
            <person name="Foldi C."/>
            <person name="Dima B."/>
            <person name="Sanchez-Garcia M."/>
            <person name="Sanchez-Ramirez S."/>
            <person name="Szollosi G.J."/>
            <person name="Szarkandi J.G."/>
            <person name="Papp V."/>
            <person name="Albert L."/>
            <person name="Andreopoulos W."/>
            <person name="Angelini C."/>
            <person name="Antonin V."/>
            <person name="Barry K.W."/>
            <person name="Bougher N.L."/>
            <person name="Buchanan P."/>
            <person name="Buyck B."/>
            <person name="Bense V."/>
            <person name="Catcheside P."/>
            <person name="Chovatia M."/>
            <person name="Cooper J."/>
            <person name="Damon W."/>
            <person name="Desjardin D."/>
            <person name="Finy P."/>
            <person name="Geml J."/>
            <person name="Haridas S."/>
            <person name="Hughes K."/>
            <person name="Justo A."/>
            <person name="Karasinski D."/>
            <person name="Kautmanova I."/>
            <person name="Kiss B."/>
            <person name="Kocsube S."/>
            <person name="Kotiranta H."/>
            <person name="LaButti K.M."/>
            <person name="Lechner B.E."/>
            <person name="Liimatainen K."/>
            <person name="Lipzen A."/>
            <person name="Lukacs Z."/>
            <person name="Mihaltcheva S."/>
            <person name="Morgado L.N."/>
            <person name="Niskanen T."/>
            <person name="Noordeloos M.E."/>
            <person name="Ohm R.A."/>
            <person name="Ortiz-Santana B."/>
            <person name="Ovrebo C."/>
            <person name="Racz N."/>
            <person name="Riley R."/>
            <person name="Savchenko A."/>
            <person name="Shiryaev A."/>
            <person name="Soop K."/>
            <person name="Spirin V."/>
            <person name="Szebenyi C."/>
            <person name="Tomsovsky M."/>
            <person name="Tulloss R.E."/>
            <person name="Uehling J."/>
            <person name="Grigoriev I.V."/>
            <person name="Vagvolgyi C."/>
            <person name="Papp T."/>
            <person name="Martin F.M."/>
            <person name="Miettinen O."/>
            <person name="Hibbett D.S."/>
            <person name="Nagy L.G."/>
        </authorList>
    </citation>
    <scope>NUCLEOTIDE SEQUENCE [LARGE SCALE GENOMIC DNA]</scope>
    <source>
        <strain evidence="15 16">FP101781</strain>
    </source>
</reference>
<dbReference type="GO" id="GO:0006635">
    <property type="term" value="P:fatty acid beta-oxidation"/>
    <property type="evidence" value="ECO:0007669"/>
    <property type="project" value="TreeGrafter"/>
</dbReference>
<evidence type="ECO:0000256" key="11">
    <source>
        <dbReference type="PIRSR" id="PIRSR000429-1"/>
    </source>
</evidence>
<evidence type="ECO:0000256" key="1">
    <source>
        <dbReference type="ARBA" id="ARBA00004173"/>
    </source>
</evidence>
<evidence type="ECO:0000256" key="7">
    <source>
        <dbReference type="ARBA" id="ARBA00022946"/>
    </source>
</evidence>
<evidence type="ECO:0000256" key="10">
    <source>
        <dbReference type="ARBA" id="ARBA00023315"/>
    </source>
</evidence>
<dbReference type="PIRSF" id="PIRSF000429">
    <property type="entry name" value="Ac-CoA_Ac_transf"/>
    <property type="match status" value="1"/>
</dbReference>
<dbReference type="GO" id="GO:0003985">
    <property type="term" value="F:acetyl-CoA C-acetyltransferase activity"/>
    <property type="evidence" value="ECO:0007669"/>
    <property type="project" value="UniProtKB-EC"/>
</dbReference>
<evidence type="ECO:0000256" key="3">
    <source>
        <dbReference type="ARBA" id="ARBA00011881"/>
    </source>
</evidence>
<evidence type="ECO:0000256" key="2">
    <source>
        <dbReference type="ARBA" id="ARBA00010982"/>
    </source>
</evidence>
<evidence type="ECO:0000259" key="13">
    <source>
        <dbReference type="Pfam" id="PF00108"/>
    </source>
</evidence>
<dbReference type="PROSITE" id="PS00099">
    <property type="entry name" value="THIOLASE_3"/>
    <property type="match status" value="1"/>
</dbReference>
<comment type="caution">
    <text evidence="15">The sequence shown here is derived from an EMBL/GenBank/DDBJ whole genome shotgun (WGS) entry which is preliminary data.</text>
</comment>
<dbReference type="PROSITE" id="PS00098">
    <property type="entry name" value="THIOLASE_1"/>
    <property type="match status" value="1"/>
</dbReference>
<dbReference type="STRING" id="71717.A0A4Y7T7M5"/>
<feature type="active site" description="Proton acceptor" evidence="11">
    <location>
        <position position="394"/>
    </location>
</feature>
<evidence type="ECO:0000256" key="8">
    <source>
        <dbReference type="ARBA" id="ARBA00022958"/>
    </source>
</evidence>
<keyword evidence="5 12" id="KW-0808">Transferase</keyword>
<keyword evidence="16" id="KW-1185">Reference proteome</keyword>
<dbReference type="InterPro" id="IPR020616">
    <property type="entry name" value="Thiolase_N"/>
</dbReference>
<feature type="domain" description="Thiolase C-terminal" evidence="14">
    <location>
        <begin position="287"/>
        <end position="407"/>
    </location>
</feature>
<evidence type="ECO:0000256" key="9">
    <source>
        <dbReference type="ARBA" id="ARBA00023128"/>
    </source>
</evidence>
<dbReference type="InterPro" id="IPR020617">
    <property type="entry name" value="Thiolase_C"/>
</dbReference>
<evidence type="ECO:0000256" key="12">
    <source>
        <dbReference type="RuleBase" id="RU003557"/>
    </source>
</evidence>
<dbReference type="InterPro" id="IPR016039">
    <property type="entry name" value="Thiolase-like"/>
</dbReference>
<feature type="active site" description="Proton acceptor" evidence="11">
    <location>
        <position position="366"/>
    </location>
</feature>
<keyword evidence="9" id="KW-0496">Mitochondrion</keyword>
<gene>
    <name evidence="15" type="ORF">FA13DRAFT_1814834</name>
</gene>
<evidence type="ECO:0000313" key="16">
    <source>
        <dbReference type="Proteomes" id="UP000298030"/>
    </source>
</evidence>
<dbReference type="PANTHER" id="PTHR18919">
    <property type="entry name" value="ACETYL-COA C-ACYLTRANSFERASE"/>
    <property type="match status" value="1"/>
</dbReference>
<name>A0A4Y7T7M5_COPMI</name>
<protein>
    <recommendedName>
        <fullName evidence="4">acetyl-CoA C-acetyltransferase</fullName>
        <ecNumber evidence="4">2.3.1.9</ecNumber>
    </recommendedName>
</protein>
<evidence type="ECO:0000256" key="6">
    <source>
        <dbReference type="ARBA" id="ARBA00022723"/>
    </source>
</evidence>
<feature type="active site" description="Acyl-thioester intermediate" evidence="11">
    <location>
        <position position="109"/>
    </location>
</feature>
<dbReference type="AlphaFoldDB" id="A0A4Y7T7M5"/>
<dbReference type="GO" id="GO:0005739">
    <property type="term" value="C:mitochondrion"/>
    <property type="evidence" value="ECO:0007669"/>
    <property type="project" value="UniProtKB-SubCell"/>
</dbReference>
<comment type="subcellular location">
    <subcellularLocation>
        <location evidence="1">Mitochondrion</location>
    </subcellularLocation>
</comment>
<feature type="domain" description="Thiolase N-terminal" evidence="13">
    <location>
        <begin position="25"/>
        <end position="279"/>
    </location>
</feature>
<comment type="subunit">
    <text evidence="3">Homotetramer.</text>
</comment>
<dbReference type="FunFam" id="3.40.47.10:FF:000007">
    <property type="entry name" value="acetyl-CoA acetyltransferase, mitochondrial"/>
    <property type="match status" value="1"/>
</dbReference>
<accession>A0A4Y7T7M5</accession>
<keyword evidence="6" id="KW-0479">Metal-binding</keyword>
<dbReference type="Proteomes" id="UP000298030">
    <property type="component" value="Unassembled WGS sequence"/>
</dbReference>
<keyword evidence="8" id="KW-0630">Potassium</keyword>
<dbReference type="InterPro" id="IPR002155">
    <property type="entry name" value="Thiolase"/>
</dbReference>